<evidence type="ECO:0000313" key="5">
    <source>
        <dbReference type="Proteomes" id="UP000198520"/>
    </source>
</evidence>
<evidence type="ECO:0000313" key="4">
    <source>
        <dbReference type="EMBL" id="SFE84997.1"/>
    </source>
</evidence>
<evidence type="ECO:0000256" key="2">
    <source>
        <dbReference type="SAM" id="Phobius"/>
    </source>
</evidence>
<keyword evidence="4" id="KW-0131">Cell cycle</keyword>
<feature type="region of interest" description="Disordered" evidence="1">
    <location>
        <begin position="318"/>
        <end position="342"/>
    </location>
</feature>
<reference evidence="5" key="1">
    <citation type="submission" date="2016-10" db="EMBL/GenBank/DDBJ databases">
        <authorList>
            <person name="Varghese N."/>
            <person name="Submissions S."/>
        </authorList>
    </citation>
    <scope>NUCLEOTIDE SEQUENCE [LARGE SCALE GENOMIC DNA]</scope>
    <source>
        <strain evidence="5">DSM 19083</strain>
    </source>
</reference>
<keyword evidence="2" id="KW-0812">Transmembrane</keyword>
<keyword evidence="4" id="KW-0132">Cell division</keyword>
<dbReference type="GO" id="GO:0000028">
    <property type="term" value="P:ribosomal small subunit assembly"/>
    <property type="evidence" value="ECO:0007669"/>
    <property type="project" value="TreeGrafter"/>
</dbReference>
<dbReference type="GO" id="GO:0005525">
    <property type="term" value="F:GTP binding"/>
    <property type="evidence" value="ECO:0007669"/>
    <property type="project" value="InterPro"/>
</dbReference>
<dbReference type="EMBL" id="FONZ01000001">
    <property type="protein sequence ID" value="SFE84997.1"/>
    <property type="molecule type" value="Genomic_DNA"/>
</dbReference>
<dbReference type="InterPro" id="IPR006073">
    <property type="entry name" value="GTP-bd"/>
</dbReference>
<feature type="domain" description="G" evidence="3">
    <location>
        <begin position="35"/>
        <end position="180"/>
    </location>
</feature>
<dbReference type="GO" id="GO:0043024">
    <property type="term" value="F:ribosomal small subunit binding"/>
    <property type="evidence" value="ECO:0007669"/>
    <property type="project" value="TreeGrafter"/>
</dbReference>
<evidence type="ECO:0000259" key="3">
    <source>
        <dbReference type="Pfam" id="PF01926"/>
    </source>
</evidence>
<feature type="transmembrane region" description="Helical" evidence="2">
    <location>
        <begin position="446"/>
        <end position="471"/>
    </location>
</feature>
<dbReference type="SUPFAM" id="SSF52540">
    <property type="entry name" value="P-loop containing nucleoside triphosphate hydrolases"/>
    <property type="match status" value="1"/>
</dbReference>
<keyword evidence="2" id="KW-1133">Transmembrane helix</keyword>
<organism evidence="4 5">
    <name type="scientific">Flavimobilis marinus</name>
    <dbReference type="NCBI Taxonomy" id="285351"/>
    <lineage>
        <taxon>Bacteria</taxon>
        <taxon>Bacillati</taxon>
        <taxon>Actinomycetota</taxon>
        <taxon>Actinomycetes</taxon>
        <taxon>Micrococcales</taxon>
        <taxon>Jonesiaceae</taxon>
        <taxon>Flavimobilis</taxon>
    </lineage>
</organism>
<dbReference type="STRING" id="285351.SAMN04488035_0778"/>
<keyword evidence="2" id="KW-0472">Membrane</keyword>
<accession>A0A1I2DWZ8</accession>
<protein>
    <submittedName>
        <fullName evidence="4">GTP-binding protein EngB required for normal cell division</fullName>
    </submittedName>
</protein>
<dbReference type="Proteomes" id="UP000198520">
    <property type="component" value="Unassembled WGS sequence"/>
</dbReference>
<dbReference type="GO" id="GO:0051301">
    <property type="term" value="P:cell division"/>
    <property type="evidence" value="ECO:0007669"/>
    <property type="project" value="UniProtKB-KW"/>
</dbReference>
<feature type="transmembrane region" description="Helical" evidence="2">
    <location>
        <begin position="404"/>
        <end position="426"/>
    </location>
</feature>
<dbReference type="Pfam" id="PF01926">
    <property type="entry name" value="MMR_HSR1"/>
    <property type="match status" value="1"/>
</dbReference>
<keyword evidence="5" id="KW-1185">Reference proteome</keyword>
<dbReference type="PANTHER" id="PTHR42698:SF1">
    <property type="entry name" value="GTPASE ERA, MITOCHONDRIAL"/>
    <property type="match status" value="1"/>
</dbReference>
<dbReference type="GO" id="GO:0005829">
    <property type="term" value="C:cytosol"/>
    <property type="evidence" value="ECO:0007669"/>
    <property type="project" value="TreeGrafter"/>
</dbReference>
<dbReference type="InterPro" id="IPR005662">
    <property type="entry name" value="GTPase_Era-like"/>
</dbReference>
<proteinExistence type="predicted"/>
<dbReference type="GO" id="GO:0019843">
    <property type="term" value="F:rRNA binding"/>
    <property type="evidence" value="ECO:0007669"/>
    <property type="project" value="TreeGrafter"/>
</dbReference>
<dbReference type="Gene3D" id="3.40.50.300">
    <property type="entry name" value="P-loop containing nucleotide triphosphate hydrolases"/>
    <property type="match status" value="1"/>
</dbReference>
<evidence type="ECO:0000256" key="1">
    <source>
        <dbReference type="SAM" id="MobiDB-lite"/>
    </source>
</evidence>
<dbReference type="InterPro" id="IPR027417">
    <property type="entry name" value="P-loop_NTPase"/>
</dbReference>
<dbReference type="AlphaFoldDB" id="A0A1I2DWZ8"/>
<gene>
    <name evidence="4" type="ORF">SAMN04488035_0778</name>
</gene>
<sequence length="521" mass="55345">MDVAARSDPELVAEVEAFVRRARERIALSLDRTVVAFAGSTGSGKSSLVNAVAGRQVAVPGVRRPTTAEPVAAVWPGPEQGPETDETSLALLRWLDVKTWHDVPPAPPGAAAVPDGLLVLDLPDHDSVVVEHRLRADRLLARADVMVWVTDPQKYADDALHAGYLRELAGHEGTVVVVLNQADRLQPAERDRCLADLRRLVDADGLRDAVVLATSAQDGTGVADLRALLARAAAQRTAANERLAQDCRGLARRVVAVCGDDVVASAPDARLRTALAKAAGADVVVGAVRSSTRRTVRARTGWPVTRWVAQLRPDPLRRLGLGNEKSRAERPDLARTSLPQQSQASRAAVSLAVRDYVTDASAGAPEGWTRRPDVDALTDALDQAVAGVRFGAERVPWWARAVSVAQYVLLGVAVVGLAWLALLAGLDYLRVPFGDPPTWEQGRLTVPVPTAMLVLGVLAGLLLAVVGGLAARVTAARRARRARARIEAAVADVVAGHVTAPVARRLAALAECREAARRAAR</sequence>
<name>A0A1I2DWZ8_9MICO</name>
<feature type="compositionally biased region" description="Basic and acidic residues" evidence="1">
    <location>
        <begin position="324"/>
        <end position="333"/>
    </location>
</feature>
<dbReference type="PANTHER" id="PTHR42698">
    <property type="entry name" value="GTPASE ERA"/>
    <property type="match status" value="1"/>
</dbReference>